<protein>
    <submittedName>
        <fullName evidence="1">Uncharacterized protein</fullName>
    </submittedName>
</protein>
<dbReference type="EMBL" id="BARV01003941">
    <property type="protein sequence ID" value="GAI13683.1"/>
    <property type="molecule type" value="Genomic_DNA"/>
</dbReference>
<comment type="caution">
    <text evidence="1">The sequence shown here is derived from an EMBL/GenBank/DDBJ whole genome shotgun (WGS) entry which is preliminary data.</text>
</comment>
<sequence>MKTPSQLTQPTKLTRFEDIIAWQEALKDYMISKGYI</sequence>
<feature type="non-terminal residue" evidence="1">
    <location>
        <position position="36"/>
    </location>
</feature>
<dbReference type="AlphaFoldDB" id="X1L3Y5"/>
<gene>
    <name evidence="1" type="ORF">S06H3_09091</name>
</gene>
<reference evidence="1" key="1">
    <citation type="journal article" date="2014" name="Front. Microbiol.">
        <title>High frequency of phylogenetically diverse reductive dehalogenase-homologous genes in deep subseafloor sedimentary metagenomes.</title>
        <authorList>
            <person name="Kawai M."/>
            <person name="Futagami T."/>
            <person name="Toyoda A."/>
            <person name="Takaki Y."/>
            <person name="Nishi S."/>
            <person name="Hori S."/>
            <person name="Arai W."/>
            <person name="Tsubouchi T."/>
            <person name="Morono Y."/>
            <person name="Uchiyama I."/>
            <person name="Ito T."/>
            <person name="Fujiyama A."/>
            <person name="Inagaki F."/>
            <person name="Takami H."/>
        </authorList>
    </citation>
    <scope>NUCLEOTIDE SEQUENCE</scope>
    <source>
        <strain evidence="1">Expedition CK06-06</strain>
    </source>
</reference>
<accession>X1L3Y5</accession>
<evidence type="ECO:0000313" key="1">
    <source>
        <dbReference type="EMBL" id="GAI13683.1"/>
    </source>
</evidence>
<proteinExistence type="predicted"/>
<name>X1L3Y5_9ZZZZ</name>
<organism evidence="1">
    <name type="scientific">marine sediment metagenome</name>
    <dbReference type="NCBI Taxonomy" id="412755"/>
    <lineage>
        <taxon>unclassified sequences</taxon>
        <taxon>metagenomes</taxon>
        <taxon>ecological metagenomes</taxon>
    </lineage>
</organism>